<dbReference type="InterPro" id="IPR014729">
    <property type="entry name" value="Rossmann-like_a/b/a_fold"/>
</dbReference>
<dbReference type="Pfam" id="PF00582">
    <property type="entry name" value="Usp"/>
    <property type="match status" value="1"/>
</dbReference>
<name>A0A9N8N3Q5_9BURK</name>
<dbReference type="PANTHER" id="PTHR46268:SF6">
    <property type="entry name" value="UNIVERSAL STRESS PROTEIN UP12"/>
    <property type="match status" value="1"/>
</dbReference>
<dbReference type="SUPFAM" id="SSF52402">
    <property type="entry name" value="Adenine nucleotide alpha hydrolases-like"/>
    <property type="match status" value="1"/>
</dbReference>
<dbReference type="InterPro" id="IPR006016">
    <property type="entry name" value="UspA"/>
</dbReference>
<organism evidence="4 5">
    <name type="scientific">Paraburkholderia domus</name>
    <dbReference type="NCBI Taxonomy" id="2793075"/>
    <lineage>
        <taxon>Bacteria</taxon>
        <taxon>Pseudomonadati</taxon>
        <taxon>Pseudomonadota</taxon>
        <taxon>Betaproteobacteria</taxon>
        <taxon>Burkholderiales</taxon>
        <taxon>Burkholderiaceae</taxon>
        <taxon>Paraburkholderia</taxon>
    </lineage>
</organism>
<dbReference type="CDD" id="cd00293">
    <property type="entry name" value="USP-like"/>
    <property type="match status" value="1"/>
</dbReference>
<dbReference type="GO" id="GO:0005737">
    <property type="term" value="C:cytoplasm"/>
    <property type="evidence" value="ECO:0007669"/>
    <property type="project" value="UniProtKB-SubCell"/>
</dbReference>
<evidence type="ECO:0000256" key="2">
    <source>
        <dbReference type="PIRNR" id="PIRNR006276"/>
    </source>
</evidence>
<feature type="domain" description="UspA" evidence="3">
    <location>
        <begin position="1"/>
        <end position="146"/>
    </location>
</feature>
<gene>
    <name evidence="4" type="ORF">R70211_06046</name>
</gene>
<sequence>MYRKIVLAVDGSDASKRALDEALYIAALANGWLHAVYIVNPWCVSPYAGYYDPEALRKVLREDGQITLEAVRKAMAERGVAGDTEIDETLSSADDIPSCLHRFVQRRGAELVVMGTHGRHGIGRAVLGSVAEQFLRMATCPVILVRSGGTDLQQTRVPAPHGSAFR</sequence>
<dbReference type="PANTHER" id="PTHR46268">
    <property type="entry name" value="STRESS RESPONSE PROTEIN NHAX"/>
    <property type="match status" value="1"/>
</dbReference>
<proteinExistence type="inferred from homology"/>
<evidence type="ECO:0000313" key="5">
    <source>
        <dbReference type="Proteomes" id="UP000675121"/>
    </source>
</evidence>
<comment type="caution">
    <text evidence="4">The sequence shown here is derived from an EMBL/GenBank/DDBJ whole genome shotgun (WGS) entry which is preliminary data.</text>
</comment>
<dbReference type="PRINTS" id="PR01438">
    <property type="entry name" value="UNVRSLSTRESS"/>
</dbReference>
<keyword evidence="5" id="KW-1185">Reference proteome</keyword>
<dbReference type="Proteomes" id="UP000675121">
    <property type="component" value="Unassembled WGS sequence"/>
</dbReference>
<accession>A0A9N8N3Q5</accession>
<evidence type="ECO:0000313" key="4">
    <source>
        <dbReference type="EMBL" id="CAE6947271.1"/>
    </source>
</evidence>
<protein>
    <recommendedName>
        <fullName evidence="2">Universal stress protein</fullName>
    </recommendedName>
</protein>
<reference evidence="4" key="1">
    <citation type="submission" date="2021-02" db="EMBL/GenBank/DDBJ databases">
        <authorList>
            <person name="Vanwijnsberghe S."/>
        </authorList>
    </citation>
    <scope>NUCLEOTIDE SEQUENCE</scope>
    <source>
        <strain evidence="4">R-70211</strain>
    </source>
</reference>
<dbReference type="EMBL" id="CAJNAS010000021">
    <property type="protein sequence ID" value="CAE6947271.1"/>
    <property type="molecule type" value="Genomic_DNA"/>
</dbReference>
<keyword evidence="2" id="KW-0963">Cytoplasm</keyword>
<evidence type="ECO:0000259" key="3">
    <source>
        <dbReference type="Pfam" id="PF00582"/>
    </source>
</evidence>
<dbReference type="InterPro" id="IPR006015">
    <property type="entry name" value="Universal_stress_UspA"/>
</dbReference>
<comment type="similarity">
    <text evidence="1 2">Belongs to the universal stress protein A family.</text>
</comment>
<dbReference type="PIRSF" id="PIRSF006276">
    <property type="entry name" value="UspA"/>
    <property type="match status" value="1"/>
</dbReference>
<evidence type="ECO:0000256" key="1">
    <source>
        <dbReference type="ARBA" id="ARBA00008791"/>
    </source>
</evidence>
<comment type="subcellular location">
    <subcellularLocation>
        <location evidence="2">Cytoplasm</location>
    </subcellularLocation>
</comment>
<dbReference type="RefSeq" id="WP_201079822.1">
    <property type="nucleotide sequence ID" value="NZ_CAJNAS010000021.1"/>
</dbReference>
<dbReference type="AlphaFoldDB" id="A0A9N8N3Q5"/>
<dbReference type="Gene3D" id="3.40.50.620">
    <property type="entry name" value="HUPs"/>
    <property type="match status" value="1"/>
</dbReference>